<dbReference type="InterPro" id="IPR050559">
    <property type="entry name" value="P-Pant_transferase_sf"/>
</dbReference>
<evidence type="ECO:0000313" key="6">
    <source>
        <dbReference type="Proteomes" id="UP001153555"/>
    </source>
</evidence>
<evidence type="ECO:0000259" key="3">
    <source>
        <dbReference type="Pfam" id="PF01648"/>
    </source>
</evidence>
<dbReference type="Gene3D" id="3.90.470.20">
    <property type="entry name" value="4'-phosphopantetheinyl transferase domain"/>
    <property type="match status" value="2"/>
</dbReference>
<reference evidence="5" key="1">
    <citation type="submission" date="2019-12" db="EMBL/GenBank/DDBJ databases">
        <authorList>
            <person name="Scholes J."/>
        </authorList>
    </citation>
    <scope>NUCLEOTIDE SEQUENCE</scope>
</reference>
<accession>A0A9N7NF14</accession>
<organism evidence="5 6">
    <name type="scientific">Striga hermonthica</name>
    <name type="common">Purple witchweed</name>
    <name type="synonym">Buchnera hermonthica</name>
    <dbReference type="NCBI Taxonomy" id="68872"/>
    <lineage>
        <taxon>Eukaryota</taxon>
        <taxon>Viridiplantae</taxon>
        <taxon>Streptophyta</taxon>
        <taxon>Embryophyta</taxon>
        <taxon>Tracheophyta</taxon>
        <taxon>Spermatophyta</taxon>
        <taxon>Magnoliopsida</taxon>
        <taxon>eudicotyledons</taxon>
        <taxon>Gunneridae</taxon>
        <taxon>Pentapetalae</taxon>
        <taxon>asterids</taxon>
        <taxon>lamiids</taxon>
        <taxon>Lamiales</taxon>
        <taxon>Orobanchaceae</taxon>
        <taxon>Buchnereae</taxon>
        <taxon>Striga</taxon>
    </lineage>
</organism>
<feature type="domain" description="4'-phosphopantetheinyl transferase N-terminal" evidence="4">
    <location>
        <begin position="14"/>
        <end position="112"/>
    </location>
</feature>
<dbReference type="FunFam" id="3.90.470.20:FF:000013">
    <property type="entry name" value="L-aminoadipate-semialdehyde dehydrogenase-phosphopantetheinyl transferase"/>
    <property type="match status" value="1"/>
</dbReference>
<evidence type="ECO:0000313" key="5">
    <source>
        <dbReference type="EMBL" id="CAA0829268.1"/>
    </source>
</evidence>
<keyword evidence="2" id="KW-0808">Transferase</keyword>
<dbReference type="SUPFAM" id="SSF56214">
    <property type="entry name" value="4'-phosphopantetheinyl transferase"/>
    <property type="match status" value="2"/>
</dbReference>
<dbReference type="GO" id="GO:0000287">
    <property type="term" value="F:magnesium ion binding"/>
    <property type="evidence" value="ECO:0007669"/>
    <property type="project" value="InterPro"/>
</dbReference>
<dbReference type="PANTHER" id="PTHR12215">
    <property type="entry name" value="PHOSPHOPANTETHEINE TRANSFERASE"/>
    <property type="match status" value="1"/>
</dbReference>
<name>A0A9N7NF14_STRHE</name>
<dbReference type="EC" id="2.7.8.7" evidence="1"/>
<keyword evidence="6" id="KW-1185">Reference proteome</keyword>
<dbReference type="InterPro" id="IPR037143">
    <property type="entry name" value="4-PPantetheinyl_Trfase_dom_sf"/>
</dbReference>
<gene>
    <name evidence="5" type="ORF">SHERM_24849</name>
</gene>
<evidence type="ECO:0000259" key="4">
    <source>
        <dbReference type="Pfam" id="PF22624"/>
    </source>
</evidence>
<dbReference type="InterPro" id="IPR008278">
    <property type="entry name" value="4-PPantetheinyl_Trfase_dom"/>
</dbReference>
<dbReference type="GO" id="GO:0019878">
    <property type="term" value="P:lysine biosynthetic process via aminoadipic acid"/>
    <property type="evidence" value="ECO:0007669"/>
    <property type="project" value="TreeGrafter"/>
</dbReference>
<dbReference type="GO" id="GO:0005829">
    <property type="term" value="C:cytosol"/>
    <property type="evidence" value="ECO:0007669"/>
    <property type="project" value="TreeGrafter"/>
</dbReference>
<dbReference type="PANTHER" id="PTHR12215:SF10">
    <property type="entry name" value="L-AMINOADIPATE-SEMIALDEHYDE DEHYDROGENASE-PHOSPHOPANTETHEINYL TRANSFERASE"/>
    <property type="match status" value="1"/>
</dbReference>
<feature type="domain" description="4'-phosphopantetheinyl transferase" evidence="3">
    <location>
        <begin position="116"/>
        <end position="216"/>
    </location>
</feature>
<evidence type="ECO:0000256" key="2">
    <source>
        <dbReference type="ARBA" id="ARBA00022679"/>
    </source>
</evidence>
<dbReference type="GO" id="GO:0008897">
    <property type="term" value="F:holo-[acyl-carrier-protein] synthase activity"/>
    <property type="evidence" value="ECO:0007669"/>
    <property type="project" value="UniProtKB-EC"/>
</dbReference>
<dbReference type="EMBL" id="CACSLK010027773">
    <property type="protein sequence ID" value="CAA0829268.1"/>
    <property type="molecule type" value="Genomic_DNA"/>
</dbReference>
<comment type="caution">
    <text evidence="5">The sequence shown here is derived from an EMBL/GenBank/DDBJ whole genome shotgun (WGS) entry which is preliminary data.</text>
</comment>
<dbReference type="InterPro" id="IPR055066">
    <property type="entry name" value="AASDHPPT_N"/>
</dbReference>
<evidence type="ECO:0000256" key="1">
    <source>
        <dbReference type="ARBA" id="ARBA00013172"/>
    </source>
</evidence>
<dbReference type="AlphaFoldDB" id="A0A9N7NF14"/>
<dbReference type="Proteomes" id="UP001153555">
    <property type="component" value="Unassembled WGS sequence"/>
</dbReference>
<dbReference type="Pfam" id="PF01648">
    <property type="entry name" value="ACPS"/>
    <property type="match status" value="1"/>
</dbReference>
<dbReference type="OrthoDB" id="26719at2759"/>
<protein>
    <recommendedName>
        <fullName evidence="1">holo-[acyl-carrier-protein] synthase</fullName>
        <ecNumber evidence="1">2.7.8.7</ecNumber>
    </recommendedName>
</protein>
<proteinExistence type="predicted"/>
<dbReference type="FunFam" id="3.90.470.20:FF:000003">
    <property type="entry name" value="L-aminoadipate-semialdehyde dehydrogenase-phosphopantetheinyl transferase"/>
    <property type="match status" value="1"/>
</dbReference>
<sequence length="304" mass="34848">MEEGVQRWAVNISNWKPSSHHFLAAMSVLPGHEHSSITRFVKLEDRIRALVSRLLQYALVHKVLGIPVHEIIIRRTPEGKPFLVSDNMKLRFKNFNYNVSHHGDYAAIASEPICLVGLDIVSHYIPVTESACEFINSFLPYFSSSEWCHIFKASSSDEMLKVFYKYWCLKEAFVKAIGSGVGYKLDSVEFHHENWDNISVKIGGKELQDWKFWLLELGPNHSHVRQILYKIWWFASPWQGRLDQGSRFSSLSRLALSRGGVRRSPSRLEVKGRIEARRRRKLPPLLLVRGSPASPLVVKIKGCG</sequence>
<dbReference type="Pfam" id="PF22624">
    <property type="entry name" value="AASDHPPT_N"/>
    <property type="match status" value="1"/>
</dbReference>